<protein>
    <recommendedName>
        <fullName evidence="1">F-box domain-containing protein</fullName>
    </recommendedName>
</protein>
<accession>A0AA88KR60</accession>
<name>A0AA88KR60_NAELO</name>
<organism evidence="2 3">
    <name type="scientific">Naegleria lovaniensis</name>
    <name type="common">Amoeba</name>
    <dbReference type="NCBI Taxonomy" id="51637"/>
    <lineage>
        <taxon>Eukaryota</taxon>
        <taxon>Discoba</taxon>
        <taxon>Heterolobosea</taxon>
        <taxon>Tetramitia</taxon>
        <taxon>Eutetramitia</taxon>
        <taxon>Vahlkampfiidae</taxon>
        <taxon>Naegleria</taxon>
    </lineage>
</organism>
<evidence type="ECO:0000313" key="3">
    <source>
        <dbReference type="Proteomes" id="UP000816034"/>
    </source>
</evidence>
<proteinExistence type="predicted"/>
<gene>
    <name evidence="2" type="ORF">C9374_012646</name>
</gene>
<keyword evidence="3" id="KW-1185">Reference proteome</keyword>
<dbReference type="Pfam" id="PF12937">
    <property type="entry name" value="F-box-like"/>
    <property type="match status" value="1"/>
</dbReference>
<dbReference type="EMBL" id="PYSW02000005">
    <property type="protein sequence ID" value="KAG2392394.1"/>
    <property type="molecule type" value="Genomic_DNA"/>
</dbReference>
<feature type="domain" description="F-box" evidence="1">
    <location>
        <begin position="25"/>
        <end position="66"/>
    </location>
</feature>
<dbReference type="AlphaFoldDB" id="A0AA88KR60"/>
<dbReference type="Proteomes" id="UP000816034">
    <property type="component" value="Unassembled WGS sequence"/>
</dbReference>
<evidence type="ECO:0000313" key="2">
    <source>
        <dbReference type="EMBL" id="KAG2392394.1"/>
    </source>
</evidence>
<dbReference type="InterPro" id="IPR036047">
    <property type="entry name" value="F-box-like_dom_sf"/>
</dbReference>
<dbReference type="InterPro" id="IPR001810">
    <property type="entry name" value="F-box_dom"/>
</dbReference>
<reference evidence="2 3" key="1">
    <citation type="journal article" date="2018" name="BMC Genomics">
        <title>The genome of Naegleria lovaniensis, the basis for a comparative approach to unravel pathogenicity factors of the human pathogenic amoeba N. fowleri.</title>
        <authorList>
            <person name="Liechti N."/>
            <person name="Schurch N."/>
            <person name="Bruggmann R."/>
            <person name="Wittwer M."/>
        </authorList>
    </citation>
    <scope>NUCLEOTIDE SEQUENCE [LARGE SCALE GENOMIC DNA]</scope>
    <source>
        <strain evidence="2 3">ATCC 30569</strain>
    </source>
</reference>
<sequence length="551" mass="65020">MIYGKDEEQNTSPREQVYHHHDVFPDDILYQIFSYSLLPIIQFHYSLVCKQWYHLTNNETFYRNYYDIHSTSGLNEFLNPTTTHSDPMNYLFDWSECVSHLYPEQYEALQQLKKNIHVEDVNNEWSDSQFKSLKRIVIIMENGNRIVSFFVGRSSWQSEDLTFFASAKDNPVLMESTVKQESYTMEVSPYRTLHGYYMSYDKQWFFEQLKTVISNLGEELFLNLMEFIVPNVGASRNHYVCDFNPYIVGLSKFCEDAHRIKSYMINDTLLKRVLRNCQKETGVERVWHRLLHCGYRFVNENSLHQFFFHEREILGSASRLQFLVHYCKYCNMEHVAEKLINNHIVEIVEERANLCPMLLQNNVILRKDIYEKGETCISTPQTVQDDDSVIDILQARKKFFSKIDFSQDVLRRACLDANRVIMVYDSKSEQEKFKTLFDQYYPFLQNRHYLLSTKSKKKKNELVTPEILENCDAVVFSVSSIPDEQYASKYREALKMLHGTKKRVVFGFCKPSNLLTRVTSDFLDMEVVRLRKDPVSTKLLLDYAVLGTSGI</sequence>
<dbReference type="SUPFAM" id="SSF81383">
    <property type="entry name" value="F-box domain"/>
    <property type="match status" value="1"/>
</dbReference>
<dbReference type="RefSeq" id="XP_044554288.1">
    <property type="nucleotide sequence ID" value="XM_044688435.1"/>
</dbReference>
<dbReference type="Gene3D" id="1.20.1280.50">
    <property type="match status" value="1"/>
</dbReference>
<evidence type="ECO:0000259" key="1">
    <source>
        <dbReference type="Pfam" id="PF12937"/>
    </source>
</evidence>
<dbReference type="GeneID" id="68105100"/>
<comment type="caution">
    <text evidence="2">The sequence shown here is derived from an EMBL/GenBank/DDBJ whole genome shotgun (WGS) entry which is preliminary data.</text>
</comment>